<dbReference type="RefSeq" id="WP_055068409.1">
    <property type="nucleotide sequence ID" value="NZ_CP173697.1"/>
</dbReference>
<organism evidence="1 2">
    <name type="scientific">Roseburia faecis</name>
    <dbReference type="NCBI Taxonomy" id="301302"/>
    <lineage>
        <taxon>Bacteria</taxon>
        <taxon>Bacillati</taxon>
        <taxon>Bacillota</taxon>
        <taxon>Clostridia</taxon>
        <taxon>Lachnospirales</taxon>
        <taxon>Lachnospiraceae</taxon>
        <taxon>Roseburia</taxon>
    </lineage>
</organism>
<proteinExistence type="predicted"/>
<keyword evidence="2" id="KW-1185">Reference proteome</keyword>
<sequence length="66" mass="8160">MEEKNPHPNQYKEPHFTCEIHYGPDSDKYIREYQQMKAASFREQLEKFNRQELLKLRTMLEEYHKG</sequence>
<name>A0A0M6WWK9_9FIRM</name>
<accession>A0A0M6WWK9</accession>
<dbReference type="EMBL" id="CVRR01000037">
    <property type="protein sequence ID" value="CRL41193.1"/>
    <property type="molecule type" value="Genomic_DNA"/>
</dbReference>
<evidence type="ECO:0000313" key="1">
    <source>
        <dbReference type="EMBL" id="CRL41193.1"/>
    </source>
</evidence>
<reference evidence="2" key="1">
    <citation type="submission" date="2015-05" db="EMBL/GenBank/DDBJ databases">
        <authorList>
            <consortium name="Pathogen Informatics"/>
        </authorList>
    </citation>
    <scope>NUCLEOTIDE SEQUENCE [LARGE SCALE GENOMIC DNA]</scope>
    <source>
        <strain evidence="2">M72</strain>
    </source>
</reference>
<dbReference type="AlphaFoldDB" id="A0A0M6WWK9"/>
<protein>
    <submittedName>
        <fullName evidence="1">Uncharacterized protein</fullName>
    </submittedName>
</protein>
<evidence type="ECO:0000313" key="2">
    <source>
        <dbReference type="Proteomes" id="UP000049979"/>
    </source>
</evidence>
<dbReference type="Proteomes" id="UP000049979">
    <property type="component" value="Unassembled WGS sequence"/>
</dbReference>
<gene>
    <name evidence="1" type="ORF">M72_12071</name>
</gene>